<dbReference type="GO" id="GO:0006352">
    <property type="term" value="P:DNA-templated transcription initiation"/>
    <property type="evidence" value="ECO:0007669"/>
    <property type="project" value="InterPro"/>
</dbReference>
<feature type="domain" description="RNA polymerase sigma factor 70 region 4 type 2" evidence="7">
    <location>
        <begin position="105"/>
        <end position="157"/>
    </location>
</feature>
<name>A0A8J3ZF63_9ACTN</name>
<keyword evidence="4" id="KW-0238">DNA-binding</keyword>
<dbReference type="InterPro" id="IPR039425">
    <property type="entry name" value="RNA_pol_sigma-70-like"/>
</dbReference>
<gene>
    <name evidence="8" type="ORF">Vau01_104880</name>
</gene>
<evidence type="ECO:0000256" key="5">
    <source>
        <dbReference type="ARBA" id="ARBA00023163"/>
    </source>
</evidence>
<dbReference type="InterPro" id="IPR013249">
    <property type="entry name" value="RNA_pol_sigma70_r4_t2"/>
</dbReference>
<dbReference type="Gene3D" id="1.10.1740.10">
    <property type="match status" value="1"/>
</dbReference>
<dbReference type="Proteomes" id="UP000612585">
    <property type="component" value="Unassembled WGS sequence"/>
</dbReference>
<protein>
    <submittedName>
        <fullName evidence="8">RNA polymerase sigma24 factor</fullName>
    </submittedName>
</protein>
<dbReference type="Gene3D" id="1.10.10.10">
    <property type="entry name" value="Winged helix-like DNA-binding domain superfamily/Winged helix DNA-binding domain"/>
    <property type="match status" value="1"/>
</dbReference>
<keyword evidence="9" id="KW-1185">Reference proteome</keyword>
<evidence type="ECO:0000313" key="9">
    <source>
        <dbReference type="Proteomes" id="UP000612585"/>
    </source>
</evidence>
<dbReference type="PANTHER" id="PTHR43133">
    <property type="entry name" value="RNA POLYMERASE ECF-TYPE SIGMA FACTO"/>
    <property type="match status" value="1"/>
</dbReference>
<dbReference type="InterPro" id="IPR036388">
    <property type="entry name" value="WH-like_DNA-bd_sf"/>
</dbReference>
<comment type="caution">
    <text evidence="8">The sequence shown here is derived from an EMBL/GenBank/DDBJ whole genome shotgun (WGS) entry which is preliminary data.</text>
</comment>
<dbReference type="CDD" id="cd06171">
    <property type="entry name" value="Sigma70_r4"/>
    <property type="match status" value="1"/>
</dbReference>
<evidence type="ECO:0000256" key="2">
    <source>
        <dbReference type="ARBA" id="ARBA00023015"/>
    </source>
</evidence>
<dbReference type="GO" id="GO:0003677">
    <property type="term" value="F:DNA binding"/>
    <property type="evidence" value="ECO:0007669"/>
    <property type="project" value="UniProtKB-KW"/>
</dbReference>
<dbReference type="NCBIfam" id="TIGR02983">
    <property type="entry name" value="SigE-fam_strep"/>
    <property type="match status" value="1"/>
</dbReference>
<evidence type="ECO:0000256" key="4">
    <source>
        <dbReference type="ARBA" id="ARBA00023125"/>
    </source>
</evidence>
<dbReference type="PANTHER" id="PTHR43133:SF50">
    <property type="entry name" value="ECF RNA POLYMERASE SIGMA FACTOR SIGM"/>
    <property type="match status" value="1"/>
</dbReference>
<evidence type="ECO:0000256" key="3">
    <source>
        <dbReference type="ARBA" id="ARBA00023082"/>
    </source>
</evidence>
<dbReference type="RefSeq" id="WP_204008938.1">
    <property type="nucleotide sequence ID" value="NZ_BOPG01000085.1"/>
</dbReference>
<organism evidence="8 9">
    <name type="scientific">Virgisporangium aurantiacum</name>
    <dbReference type="NCBI Taxonomy" id="175570"/>
    <lineage>
        <taxon>Bacteria</taxon>
        <taxon>Bacillati</taxon>
        <taxon>Actinomycetota</taxon>
        <taxon>Actinomycetes</taxon>
        <taxon>Micromonosporales</taxon>
        <taxon>Micromonosporaceae</taxon>
        <taxon>Virgisporangium</taxon>
    </lineage>
</organism>
<feature type="domain" description="RNA polymerase sigma-70 region 2" evidence="6">
    <location>
        <begin position="21"/>
        <end position="80"/>
    </location>
</feature>
<dbReference type="Pfam" id="PF08281">
    <property type="entry name" value="Sigma70_r4_2"/>
    <property type="match status" value="1"/>
</dbReference>
<dbReference type="Pfam" id="PF04542">
    <property type="entry name" value="Sigma70_r2"/>
    <property type="match status" value="1"/>
</dbReference>
<proteinExistence type="inferred from homology"/>
<reference evidence="8" key="1">
    <citation type="submission" date="2021-01" db="EMBL/GenBank/DDBJ databases">
        <title>Whole genome shotgun sequence of Virgisporangium aurantiacum NBRC 16421.</title>
        <authorList>
            <person name="Komaki H."/>
            <person name="Tamura T."/>
        </authorList>
    </citation>
    <scope>NUCLEOTIDE SEQUENCE</scope>
    <source>
        <strain evidence="8">NBRC 16421</strain>
    </source>
</reference>
<dbReference type="InterPro" id="IPR014284">
    <property type="entry name" value="RNA_pol_sigma-70_dom"/>
</dbReference>
<accession>A0A8J3ZF63</accession>
<evidence type="ECO:0000313" key="8">
    <source>
        <dbReference type="EMBL" id="GIJ62972.1"/>
    </source>
</evidence>
<sequence>MESTEDRERQYTAYVEARVLPLRRTAYHLCGSWHVAEELVQEAFIKLYLKWDRVRGPATLDSYVRQVLVRTYLETTRRSWFRRILPTAELPEAAERDATDPDHRMDITAALARLPAGQRVVLVLRYFEGLDVNETARVLGRSPGTVKSQTSLGLARLRELLPGYLNASQ</sequence>
<dbReference type="InterPro" id="IPR013325">
    <property type="entry name" value="RNA_pol_sigma_r2"/>
</dbReference>
<dbReference type="InterPro" id="IPR007627">
    <property type="entry name" value="RNA_pol_sigma70_r2"/>
</dbReference>
<keyword evidence="5" id="KW-0804">Transcription</keyword>
<dbReference type="SUPFAM" id="SSF88659">
    <property type="entry name" value="Sigma3 and sigma4 domains of RNA polymerase sigma factors"/>
    <property type="match status" value="1"/>
</dbReference>
<comment type="similarity">
    <text evidence="1">Belongs to the sigma-70 factor family. ECF subfamily.</text>
</comment>
<evidence type="ECO:0000256" key="1">
    <source>
        <dbReference type="ARBA" id="ARBA00010641"/>
    </source>
</evidence>
<dbReference type="NCBIfam" id="TIGR02937">
    <property type="entry name" value="sigma70-ECF"/>
    <property type="match status" value="1"/>
</dbReference>
<dbReference type="SUPFAM" id="SSF88946">
    <property type="entry name" value="Sigma2 domain of RNA polymerase sigma factors"/>
    <property type="match status" value="1"/>
</dbReference>
<dbReference type="InterPro" id="IPR013324">
    <property type="entry name" value="RNA_pol_sigma_r3/r4-like"/>
</dbReference>
<dbReference type="EMBL" id="BOPG01000085">
    <property type="protein sequence ID" value="GIJ62972.1"/>
    <property type="molecule type" value="Genomic_DNA"/>
</dbReference>
<keyword evidence="2" id="KW-0805">Transcription regulation</keyword>
<evidence type="ECO:0000259" key="6">
    <source>
        <dbReference type="Pfam" id="PF04542"/>
    </source>
</evidence>
<dbReference type="GO" id="GO:0016987">
    <property type="term" value="F:sigma factor activity"/>
    <property type="evidence" value="ECO:0007669"/>
    <property type="project" value="UniProtKB-KW"/>
</dbReference>
<dbReference type="InterPro" id="IPR014325">
    <property type="entry name" value="RNA_pol_sigma-E_actinobac"/>
</dbReference>
<keyword evidence="3" id="KW-0731">Sigma factor</keyword>
<evidence type="ECO:0000259" key="7">
    <source>
        <dbReference type="Pfam" id="PF08281"/>
    </source>
</evidence>
<dbReference type="AlphaFoldDB" id="A0A8J3ZF63"/>